<feature type="region of interest" description="Disordered" evidence="6">
    <location>
        <begin position="122"/>
        <end position="143"/>
    </location>
</feature>
<organism evidence="8 9">
    <name type="scientific">Capsella rubella</name>
    <dbReference type="NCBI Taxonomy" id="81985"/>
    <lineage>
        <taxon>Eukaryota</taxon>
        <taxon>Viridiplantae</taxon>
        <taxon>Streptophyta</taxon>
        <taxon>Embryophyta</taxon>
        <taxon>Tracheophyta</taxon>
        <taxon>Spermatophyta</taxon>
        <taxon>Magnoliopsida</taxon>
        <taxon>eudicotyledons</taxon>
        <taxon>Gunneridae</taxon>
        <taxon>Pentapetalae</taxon>
        <taxon>rosids</taxon>
        <taxon>malvids</taxon>
        <taxon>Brassicales</taxon>
        <taxon>Brassicaceae</taxon>
        <taxon>Camelineae</taxon>
        <taxon>Capsella</taxon>
    </lineage>
</organism>
<evidence type="ECO:0000256" key="6">
    <source>
        <dbReference type="SAM" id="MobiDB-lite"/>
    </source>
</evidence>
<dbReference type="KEGG" id="crb:17883094"/>
<keyword evidence="9" id="KW-1185">Reference proteome</keyword>
<evidence type="ECO:0000313" key="8">
    <source>
        <dbReference type="EMBL" id="EOA22941.1"/>
    </source>
</evidence>
<comment type="subcellular location">
    <subcellularLocation>
        <location evidence="1">Nucleus</location>
    </subcellularLocation>
</comment>
<dbReference type="STRING" id="81985.R0FLU3"/>
<dbReference type="PROSITE" id="PS50863">
    <property type="entry name" value="B3"/>
    <property type="match status" value="2"/>
</dbReference>
<dbReference type="PANTHER" id="PTHR31920">
    <property type="entry name" value="B3 DOMAIN-CONTAINING"/>
    <property type="match status" value="1"/>
</dbReference>
<dbReference type="CDD" id="cd10017">
    <property type="entry name" value="B3_DNA"/>
    <property type="match status" value="2"/>
</dbReference>
<evidence type="ECO:0000256" key="1">
    <source>
        <dbReference type="ARBA" id="ARBA00004123"/>
    </source>
</evidence>
<dbReference type="GO" id="GO:0005634">
    <property type="term" value="C:nucleus"/>
    <property type="evidence" value="ECO:0007669"/>
    <property type="project" value="UniProtKB-SubCell"/>
</dbReference>
<evidence type="ECO:0000256" key="5">
    <source>
        <dbReference type="ARBA" id="ARBA00023242"/>
    </source>
</evidence>
<evidence type="ECO:0000256" key="2">
    <source>
        <dbReference type="ARBA" id="ARBA00023015"/>
    </source>
</evidence>
<dbReference type="InterPro" id="IPR003340">
    <property type="entry name" value="B3_DNA-bd"/>
</dbReference>
<feature type="compositionally biased region" description="Polar residues" evidence="6">
    <location>
        <begin position="124"/>
        <end position="133"/>
    </location>
</feature>
<evidence type="ECO:0000313" key="9">
    <source>
        <dbReference type="Proteomes" id="UP000029121"/>
    </source>
</evidence>
<dbReference type="Proteomes" id="UP000029121">
    <property type="component" value="Unassembled WGS sequence"/>
</dbReference>
<dbReference type="SUPFAM" id="SSF101936">
    <property type="entry name" value="DNA-binding pseudobarrel domain"/>
    <property type="match status" value="2"/>
</dbReference>
<evidence type="ECO:0000256" key="4">
    <source>
        <dbReference type="ARBA" id="ARBA00023163"/>
    </source>
</evidence>
<feature type="domain" description="TF-B3" evidence="7">
    <location>
        <begin position="19"/>
        <end position="114"/>
    </location>
</feature>
<evidence type="ECO:0000256" key="3">
    <source>
        <dbReference type="ARBA" id="ARBA00023125"/>
    </source>
</evidence>
<reference evidence="9" key="1">
    <citation type="journal article" date="2013" name="Nat. Genet.">
        <title>The Capsella rubella genome and the genomic consequences of rapid mating system evolution.</title>
        <authorList>
            <person name="Slotte T."/>
            <person name="Hazzouri K.M."/>
            <person name="Agren J.A."/>
            <person name="Koenig D."/>
            <person name="Maumus F."/>
            <person name="Guo Y.L."/>
            <person name="Steige K."/>
            <person name="Platts A.E."/>
            <person name="Escobar J.S."/>
            <person name="Newman L.K."/>
            <person name="Wang W."/>
            <person name="Mandakova T."/>
            <person name="Vello E."/>
            <person name="Smith L.M."/>
            <person name="Henz S.R."/>
            <person name="Steffen J."/>
            <person name="Takuno S."/>
            <person name="Brandvain Y."/>
            <person name="Coop G."/>
            <person name="Andolfatto P."/>
            <person name="Hu T.T."/>
            <person name="Blanchette M."/>
            <person name="Clark R.M."/>
            <person name="Quesneville H."/>
            <person name="Nordborg M."/>
            <person name="Gaut B.S."/>
            <person name="Lysak M.A."/>
            <person name="Jenkins J."/>
            <person name="Grimwood J."/>
            <person name="Chapman J."/>
            <person name="Prochnik S."/>
            <person name="Shu S."/>
            <person name="Rokhsar D."/>
            <person name="Schmutz J."/>
            <person name="Weigel D."/>
            <person name="Wright S.I."/>
        </authorList>
    </citation>
    <scope>NUCLEOTIDE SEQUENCE [LARGE SCALE GENOMIC DNA]</scope>
    <source>
        <strain evidence="9">cv. Monte Gargano</strain>
    </source>
</reference>
<keyword evidence="3" id="KW-0238">DNA-binding</keyword>
<feature type="region of interest" description="Disordered" evidence="6">
    <location>
        <begin position="155"/>
        <end position="194"/>
    </location>
</feature>
<dbReference type="Gene3D" id="2.40.330.10">
    <property type="entry name" value="DNA-binding pseudobarrel domain"/>
    <property type="match status" value="2"/>
</dbReference>
<dbReference type="OrthoDB" id="1666376at2759"/>
<dbReference type="AlphaFoldDB" id="R0FLU3"/>
<dbReference type="Pfam" id="PF02362">
    <property type="entry name" value="B3"/>
    <property type="match status" value="2"/>
</dbReference>
<keyword evidence="5" id="KW-0539">Nucleus</keyword>
<dbReference type="PANTHER" id="PTHR31920:SF122">
    <property type="entry name" value="B3 DOMAIN-CONTAINING PROTEIN REM23"/>
    <property type="match status" value="1"/>
</dbReference>
<name>R0FLU3_9BRAS</name>
<gene>
    <name evidence="8" type="ORF">CARUB_v10003677mg</name>
</gene>
<feature type="compositionally biased region" description="Basic and acidic residues" evidence="6">
    <location>
        <begin position="178"/>
        <end position="187"/>
    </location>
</feature>
<evidence type="ECO:0000259" key="7">
    <source>
        <dbReference type="PROSITE" id="PS50863"/>
    </source>
</evidence>
<keyword evidence="4" id="KW-0804">Transcription</keyword>
<keyword evidence="2" id="KW-0805">Transcription regulation</keyword>
<sequence length="306" mass="35284">MVKNRAFGEIMDDGDKPGFFKILRRATLSSETMRGIPLNFIRSISEKQLSAKMVLKVSWGSSWAIRISRNPRFYFMEKKGWDQFLSDNSLGNDEFLTFTHKGNMCFAVDIYQIDGKELLRQRRSATTVASSSGRNKREQRKNIYKHVKREEVESWSESSYPGHESAESIGRRQKLSSKTREAEETEKSKKKKMKVDNICDDSEDDTMSLVPEFSITIKKSYLIFLGIPKLFEELHMPKVTTMFKIHDPEGENSWNVMFKITGVQSRFSAGWIRLAKDLSLVVGDVCTFTLIKPTEMLVKVSRFKTP</sequence>
<dbReference type="EMBL" id="KB870810">
    <property type="protein sequence ID" value="EOA22941.1"/>
    <property type="molecule type" value="Genomic_DNA"/>
</dbReference>
<dbReference type="InterPro" id="IPR015300">
    <property type="entry name" value="DNA-bd_pseudobarrel_sf"/>
</dbReference>
<dbReference type="InterPro" id="IPR050655">
    <property type="entry name" value="Plant_B3_domain"/>
</dbReference>
<feature type="domain" description="TF-B3" evidence="7">
    <location>
        <begin position="210"/>
        <end position="304"/>
    </location>
</feature>
<proteinExistence type="predicted"/>
<dbReference type="GO" id="GO:0003677">
    <property type="term" value="F:DNA binding"/>
    <property type="evidence" value="ECO:0007669"/>
    <property type="project" value="UniProtKB-KW"/>
</dbReference>
<accession>R0FLU3</accession>
<protein>
    <recommendedName>
        <fullName evidence="7">TF-B3 domain-containing protein</fullName>
    </recommendedName>
</protein>
<dbReference type="eggNOG" id="ENOG502RRIE">
    <property type="taxonomic scope" value="Eukaryota"/>
</dbReference>
<dbReference type="SMART" id="SM01019">
    <property type="entry name" value="B3"/>
    <property type="match status" value="2"/>
</dbReference>